<feature type="transmembrane region" description="Helical" evidence="6">
    <location>
        <begin position="359"/>
        <end position="377"/>
    </location>
</feature>
<accession>A0ABS9BWH4</accession>
<feature type="transmembrane region" description="Helical" evidence="6">
    <location>
        <begin position="424"/>
        <end position="442"/>
    </location>
</feature>
<comment type="caution">
    <text evidence="7">The sequence shown here is derived from an EMBL/GenBank/DDBJ whole genome shotgun (WGS) entry which is preliminary data.</text>
</comment>
<comment type="subcellular location">
    <subcellularLocation>
        <location evidence="1">Cell membrane</location>
        <topology evidence="1">Multi-pass membrane protein</topology>
    </subcellularLocation>
</comment>
<keyword evidence="8" id="KW-1185">Reference proteome</keyword>
<dbReference type="EMBL" id="JAKEVZ010000007">
    <property type="protein sequence ID" value="MCF1751624.1"/>
    <property type="molecule type" value="Genomic_DNA"/>
</dbReference>
<feature type="transmembrane region" description="Helical" evidence="6">
    <location>
        <begin position="212"/>
        <end position="229"/>
    </location>
</feature>
<evidence type="ECO:0000256" key="3">
    <source>
        <dbReference type="ARBA" id="ARBA00022692"/>
    </source>
</evidence>
<dbReference type="PANTHER" id="PTHR30250:SF11">
    <property type="entry name" value="O-ANTIGEN TRANSPORTER-RELATED"/>
    <property type="match status" value="1"/>
</dbReference>
<dbReference type="Pfam" id="PF13440">
    <property type="entry name" value="Polysacc_synt_3"/>
    <property type="match status" value="1"/>
</dbReference>
<gene>
    <name evidence="7" type="ORF">L0U89_11125</name>
</gene>
<dbReference type="RefSeq" id="WP_234861591.1">
    <property type="nucleotide sequence ID" value="NZ_JAKEVZ010000007.1"/>
</dbReference>
<evidence type="ECO:0000256" key="4">
    <source>
        <dbReference type="ARBA" id="ARBA00022989"/>
    </source>
</evidence>
<feature type="transmembrane region" description="Helical" evidence="6">
    <location>
        <begin position="448"/>
        <end position="472"/>
    </location>
</feature>
<dbReference type="InterPro" id="IPR050833">
    <property type="entry name" value="Poly_Biosynth_Transport"/>
</dbReference>
<evidence type="ECO:0000256" key="5">
    <source>
        <dbReference type="ARBA" id="ARBA00023136"/>
    </source>
</evidence>
<feature type="transmembrane region" description="Helical" evidence="6">
    <location>
        <begin position="112"/>
        <end position="132"/>
    </location>
</feature>
<evidence type="ECO:0000256" key="2">
    <source>
        <dbReference type="ARBA" id="ARBA00022475"/>
    </source>
</evidence>
<dbReference type="PANTHER" id="PTHR30250">
    <property type="entry name" value="PST FAMILY PREDICTED COLANIC ACID TRANSPORTER"/>
    <property type="match status" value="1"/>
</dbReference>
<sequence length="482" mass="55355">MTLRNLSLYSFISQVIGFSFHFFTAFVLVRVLGKIEFGVYQQYNLLLTTILPFFGFTLVSSLYFFSGNSENDSEKSYFFNQTFFLLIFSSLLFSISFFIFKDPILGYLNLGALNEAAIWSIASIAFYLASSICDNIFLLDKNRFGILFFLPLEKITFFTIILSAYFLQERFIDVFKGIFLVSLLKFVFTAFYLAKRHSLSYFSADLKKIKSQISYCWPFYLGTLVYIFSNKIDKYILNGYVEPGDYAIYSVSFLSIPFLANAYSSVNNVALPEFVSLVKRRDFEQLRELYRNIVVKTGSIAVPLLLFFFFYGEFVVELVFTAAYLEGTLYYKIALLSFLGTMTSYGLILRAANQTRKIFLINLICAAITVLIAFWLVPSQLLLGAAITSVFAVVLPGLIQLYVEVRLTGYRFREFFPWQQLFQIVGISLLIVPIGIGLGLVIQKGYLLPVLSAIIYFPLAFFLLFKLHLLPFRDLAKWLDKR</sequence>
<name>A0ABS9BWH4_9BACT</name>
<feature type="transmembrane region" description="Helical" evidence="6">
    <location>
        <begin position="77"/>
        <end position="100"/>
    </location>
</feature>
<keyword evidence="3 6" id="KW-0812">Transmembrane</keyword>
<keyword evidence="2" id="KW-1003">Cell membrane</keyword>
<feature type="transmembrane region" description="Helical" evidence="6">
    <location>
        <begin position="45"/>
        <end position="65"/>
    </location>
</feature>
<organism evidence="7 8">
    <name type="scientific">Mariniradius sediminis</name>
    <dbReference type="NCBI Taxonomy" id="2909237"/>
    <lineage>
        <taxon>Bacteria</taxon>
        <taxon>Pseudomonadati</taxon>
        <taxon>Bacteroidota</taxon>
        <taxon>Cytophagia</taxon>
        <taxon>Cytophagales</taxon>
        <taxon>Cyclobacteriaceae</taxon>
        <taxon>Mariniradius</taxon>
    </lineage>
</organism>
<feature type="transmembrane region" description="Helical" evidence="6">
    <location>
        <begin position="289"/>
        <end position="309"/>
    </location>
</feature>
<evidence type="ECO:0000313" key="7">
    <source>
        <dbReference type="EMBL" id="MCF1751624.1"/>
    </source>
</evidence>
<feature type="transmembrane region" description="Helical" evidence="6">
    <location>
        <begin position="6"/>
        <end position="33"/>
    </location>
</feature>
<feature type="transmembrane region" description="Helical" evidence="6">
    <location>
        <begin position="383"/>
        <end position="403"/>
    </location>
</feature>
<feature type="transmembrane region" description="Helical" evidence="6">
    <location>
        <begin position="329"/>
        <end position="347"/>
    </location>
</feature>
<proteinExistence type="predicted"/>
<evidence type="ECO:0000256" key="6">
    <source>
        <dbReference type="SAM" id="Phobius"/>
    </source>
</evidence>
<dbReference type="Proteomes" id="UP001201449">
    <property type="component" value="Unassembled WGS sequence"/>
</dbReference>
<evidence type="ECO:0000256" key="1">
    <source>
        <dbReference type="ARBA" id="ARBA00004651"/>
    </source>
</evidence>
<keyword evidence="4 6" id="KW-1133">Transmembrane helix</keyword>
<keyword evidence="5 6" id="KW-0472">Membrane</keyword>
<protein>
    <submittedName>
        <fullName evidence="7">Oligosaccharide flippase family protein</fullName>
    </submittedName>
</protein>
<feature type="transmembrane region" description="Helical" evidence="6">
    <location>
        <begin position="174"/>
        <end position="192"/>
    </location>
</feature>
<feature type="transmembrane region" description="Helical" evidence="6">
    <location>
        <begin position="144"/>
        <end position="167"/>
    </location>
</feature>
<evidence type="ECO:0000313" key="8">
    <source>
        <dbReference type="Proteomes" id="UP001201449"/>
    </source>
</evidence>
<reference evidence="7 8" key="1">
    <citation type="submission" date="2022-01" db="EMBL/GenBank/DDBJ databases">
        <title>Mariniradius saccharolyticus sp. nov., isolated from sediment of a river.</title>
        <authorList>
            <person name="Liu H."/>
        </authorList>
    </citation>
    <scope>NUCLEOTIDE SEQUENCE [LARGE SCALE GENOMIC DNA]</scope>
    <source>
        <strain evidence="7 8">RY-2</strain>
    </source>
</reference>